<dbReference type="InterPro" id="IPR007891">
    <property type="entry name" value="CHASE3"/>
</dbReference>
<keyword evidence="3 7" id="KW-0472">Membrane</keyword>
<comment type="subcellular location">
    <subcellularLocation>
        <location evidence="1">Cell membrane</location>
    </subcellularLocation>
</comment>
<organism evidence="10 11">
    <name type="scientific">Metabacillus niabensis</name>
    <dbReference type="NCBI Taxonomy" id="324854"/>
    <lineage>
        <taxon>Bacteria</taxon>
        <taxon>Bacillati</taxon>
        <taxon>Bacillota</taxon>
        <taxon>Bacilli</taxon>
        <taxon>Bacillales</taxon>
        <taxon>Bacillaceae</taxon>
        <taxon>Metabacillus</taxon>
    </lineage>
</organism>
<evidence type="ECO:0000259" key="8">
    <source>
        <dbReference type="PROSITE" id="PS50111"/>
    </source>
</evidence>
<dbReference type="Gene3D" id="1.10.287.950">
    <property type="entry name" value="Methyl-accepting chemotaxis protein"/>
    <property type="match status" value="1"/>
</dbReference>
<gene>
    <name evidence="10" type="ORF">J2S02_002349</name>
</gene>
<evidence type="ECO:0000313" key="11">
    <source>
        <dbReference type="Proteomes" id="UP001232245"/>
    </source>
</evidence>
<dbReference type="InterPro" id="IPR004090">
    <property type="entry name" value="Chemotax_Me-accpt_rcpt"/>
</dbReference>
<evidence type="ECO:0000256" key="2">
    <source>
        <dbReference type="ARBA" id="ARBA00022475"/>
    </source>
</evidence>
<reference evidence="10 11" key="1">
    <citation type="submission" date="2023-07" db="EMBL/GenBank/DDBJ databases">
        <title>Genomic Encyclopedia of Type Strains, Phase IV (KMG-IV): sequencing the most valuable type-strain genomes for metagenomic binning, comparative biology and taxonomic classification.</title>
        <authorList>
            <person name="Goeker M."/>
        </authorList>
    </citation>
    <scope>NUCLEOTIDE SEQUENCE [LARGE SCALE GENOMIC DNA]</scope>
    <source>
        <strain evidence="10 11">DSM 17723</strain>
    </source>
</reference>
<keyword evidence="7" id="KW-0812">Transmembrane</keyword>
<dbReference type="SMART" id="SM00283">
    <property type="entry name" value="MA"/>
    <property type="match status" value="1"/>
</dbReference>
<accession>A0ABT9Z1V7</accession>
<dbReference type="Pfam" id="PF00015">
    <property type="entry name" value="MCPsignal"/>
    <property type="match status" value="1"/>
</dbReference>
<evidence type="ECO:0000313" key="10">
    <source>
        <dbReference type="EMBL" id="MDQ0226005.1"/>
    </source>
</evidence>
<feature type="transmembrane region" description="Helical" evidence="7">
    <location>
        <begin position="181"/>
        <end position="201"/>
    </location>
</feature>
<dbReference type="RefSeq" id="WP_174881623.1">
    <property type="nucleotide sequence ID" value="NZ_CADEPK010000386.1"/>
</dbReference>
<dbReference type="PROSITE" id="PS50885">
    <property type="entry name" value="HAMP"/>
    <property type="match status" value="1"/>
</dbReference>
<proteinExistence type="inferred from homology"/>
<dbReference type="Proteomes" id="UP001232245">
    <property type="component" value="Unassembled WGS sequence"/>
</dbReference>
<evidence type="ECO:0000256" key="3">
    <source>
        <dbReference type="ARBA" id="ARBA00023136"/>
    </source>
</evidence>
<dbReference type="Pfam" id="PF00672">
    <property type="entry name" value="HAMP"/>
    <property type="match status" value="1"/>
</dbReference>
<evidence type="ECO:0000256" key="4">
    <source>
        <dbReference type="ARBA" id="ARBA00023224"/>
    </source>
</evidence>
<comment type="caution">
    <text evidence="10">The sequence shown here is derived from an EMBL/GenBank/DDBJ whole genome shotgun (WGS) entry which is preliminary data.</text>
</comment>
<dbReference type="EMBL" id="JAUSTZ010000003">
    <property type="protein sequence ID" value="MDQ0226005.1"/>
    <property type="molecule type" value="Genomic_DNA"/>
</dbReference>
<dbReference type="CDD" id="cd11386">
    <property type="entry name" value="MCP_signal"/>
    <property type="match status" value="1"/>
</dbReference>
<feature type="domain" description="Methyl-accepting transducer" evidence="8">
    <location>
        <begin position="275"/>
        <end position="511"/>
    </location>
</feature>
<dbReference type="CDD" id="cd06225">
    <property type="entry name" value="HAMP"/>
    <property type="match status" value="1"/>
</dbReference>
<keyword evidence="4 6" id="KW-0807">Transducer</keyword>
<dbReference type="InterPro" id="IPR004089">
    <property type="entry name" value="MCPsignal_dom"/>
</dbReference>
<dbReference type="InterPro" id="IPR003660">
    <property type="entry name" value="HAMP_dom"/>
</dbReference>
<dbReference type="Gene3D" id="6.10.340.10">
    <property type="match status" value="1"/>
</dbReference>
<dbReference type="SMART" id="SM00304">
    <property type="entry name" value="HAMP"/>
    <property type="match status" value="1"/>
</dbReference>
<keyword evidence="2" id="KW-1003">Cell membrane</keyword>
<protein>
    <submittedName>
        <fullName evidence="10">Methyl-accepting chemotaxis protein</fullName>
    </submittedName>
</protein>
<dbReference type="PROSITE" id="PS50111">
    <property type="entry name" value="CHEMOTAXIS_TRANSDUC_2"/>
    <property type="match status" value="1"/>
</dbReference>
<evidence type="ECO:0000256" key="7">
    <source>
        <dbReference type="SAM" id="Phobius"/>
    </source>
</evidence>
<evidence type="ECO:0000256" key="5">
    <source>
        <dbReference type="ARBA" id="ARBA00029447"/>
    </source>
</evidence>
<dbReference type="PANTHER" id="PTHR32089:SF114">
    <property type="entry name" value="METHYL-ACCEPTING CHEMOTAXIS PROTEIN MCPB"/>
    <property type="match status" value="1"/>
</dbReference>
<feature type="transmembrane region" description="Helical" evidence="7">
    <location>
        <begin position="7"/>
        <end position="29"/>
    </location>
</feature>
<evidence type="ECO:0000259" key="9">
    <source>
        <dbReference type="PROSITE" id="PS50885"/>
    </source>
</evidence>
<keyword evidence="11" id="KW-1185">Reference proteome</keyword>
<evidence type="ECO:0000256" key="6">
    <source>
        <dbReference type="PROSITE-ProRule" id="PRU00284"/>
    </source>
</evidence>
<name>A0ABT9Z1V7_9BACI</name>
<dbReference type="Pfam" id="PF05227">
    <property type="entry name" value="CHASE3"/>
    <property type="match status" value="1"/>
</dbReference>
<dbReference type="PRINTS" id="PR00260">
    <property type="entry name" value="CHEMTRNSDUCR"/>
</dbReference>
<sequence length="561" mass="61831">MKIKTKLILTISILIVSIIGLGTFSVSIIQSTINETEKLKEQMEIQKLVKHVQYRLAGLSNDERAYIITGDSQYTDGMKEKADDIRKTLEDIQLLMIDETHLRAIEDLQKNFTDFWEINQQVMSTYLSNPEQAKELHFNEERTLRKEVLDPSVNNVVTEIDEDVSHLIEKNDVNASRNNTILLVTTIISSIIGILLSMMLLKSILLPLRTINNQLMDIANGEGDLTKTVKVKGNNEFGQLASSFNAFVTSLKEMIIQISMSANQVAASSEQLSASAEQSEASAKQVSSSMQMIATSSEQQYNLTENSLHSVNHSLEHLMKVAQTTNDVAEVSNIMNKRAENGANLVLRMEEQMQSIDQSVDRANRGVRSFAHRAEEIKGISTLISEISGQTNLLALNAAIEAARAGEHGQGFAVVAEEVRKLADEASESANKIQDLVVTIQKDSNETVANIELVKENVTSGLSYSQLTVREIKDIILSIEQVTAQIQEVAAMTQQISTGFEVVQHSIDEMAKGSKETLASTESVATATEEQLASIEEVSNATASLSKLAEELEAIVSRFKV</sequence>
<evidence type="ECO:0000256" key="1">
    <source>
        <dbReference type="ARBA" id="ARBA00004236"/>
    </source>
</evidence>
<comment type="similarity">
    <text evidence="5">Belongs to the methyl-accepting chemotaxis (MCP) protein family.</text>
</comment>
<keyword evidence="7" id="KW-1133">Transmembrane helix</keyword>
<feature type="domain" description="HAMP" evidence="9">
    <location>
        <begin position="202"/>
        <end position="256"/>
    </location>
</feature>
<dbReference type="PANTHER" id="PTHR32089">
    <property type="entry name" value="METHYL-ACCEPTING CHEMOTAXIS PROTEIN MCPB"/>
    <property type="match status" value="1"/>
</dbReference>
<dbReference type="SUPFAM" id="SSF58104">
    <property type="entry name" value="Methyl-accepting chemotaxis protein (MCP) signaling domain"/>
    <property type="match status" value="1"/>
</dbReference>